<keyword evidence="3" id="KW-1003">Cell membrane</keyword>
<dbReference type="EMBL" id="CAADIF010000005">
    <property type="protein sequence ID" value="VFR61385.1"/>
    <property type="molecule type" value="Genomic_DNA"/>
</dbReference>
<evidence type="ECO:0000256" key="12">
    <source>
        <dbReference type="SAM" id="Phobius"/>
    </source>
</evidence>
<accession>A0A484SHA8</accession>
<dbReference type="InterPro" id="IPR011577">
    <property type="entry name" value="Cyt_b561_bac/Ni-Hgenase"/>
</dbReference>
<evidence type="ECO:0000256" key="7">
    <source>
        <dbReference type="ARBA" id="ARBA00022982"/>
    </source>
</evidence>
<evidence type="ECO:0000256" key="9">
    <source>
        <dbReference type="ARBA" id="ARBA00023004"/>
    </source>
</evidence>
<proteinExistence type="inferred from homology"/>
<gene>
    <name evidence="14" type="ORF">ANK1_4197</name>
    <name evidence="15" type="ORF">ANK2_4198</name>
</gene>
<evidence type="ECO:0000256" key="2">
    <source>
        <dbReference type="ARBA" id="ARBA00022448"/>
    </source>
</evidence>
<comment type="similarity">
    <text evidence="11">Belongs to the cytochrome b561 family.</text>
</comment>
<dbReference type="InterPro" id="IPR052168">
    <property type="entry name" value="Cytochrome_b561_oxidase"/>
</dbReference>
<keyword evidence="8 12" id="KW-1133">Transmembrane helix</keyword>
<dbReference type="PANTHER" id="PTHR30529:SF1">
    <property type="entry name" value="CYTOCHROME B561 HOMOLOG 2"/>
    <property type="match status" value="1"/>
</dbReference>
<protein>
    <submittedName>
        <fullName evidence="15">Cytochrome B561</fullName>
    </submittedName>
</protein>
<keyword evidence="9" id="KW-0408">Iron</keyword>
<keyword evidence="10 12" id="KW-0472">Membrane</keyword>
<evidence type="ECO:0000256" key="5">
    <source>
        <dbReference type="ARBA" id="ARBA00022692"/>
    </source>
</evidence>
<dbReference type="PANTHER" id="PTHR30529">
    <property type="entry name" value="CYTOCHROME B561"/>
    <property type="match status" value="1"/>
</dbReference>
<name>A0A484SHA8_9ZZZZ</name>
<organism evidence="15">
    <name type="scientific">plant metagenome</name>
    <dbReference type="NCBI Taxonomy" id="1297885"/>
    <lineage>
        <taxon>unclassified sequences</taxon>
        <taxon>metagenomes</taxon>
        <taxon>organismal metagenomes</taxon>
    </lineage>
</organism>
<dbReference type="SUPFAM" id="SSF81342">
    <property type="entry name" value="Transmembrane di-heme cytochromes"/>
    <property type="match status" value="1"/>
</dbReference>
<evidence type="ECO:0000256" key="1">
    <source>
        <dbReference type="ARBA" id="ARBA00004651"/>
    </source>
</evidence>
<feature type="transmembrane region" description="Helical" evidence="12">
    <location>
        <begin position="179"/>
        <end position="202"/>
    </location>
</feature>
<evidence type="ECO:0000259" key="13">
    <source>
        <dbReference type="Pfam" id="PF01292"/>
    </source>
</evidence>
<evidence type="ECO:0000313" key="14">
    <source>
        <dbReference type="EMBL" id="VFR32597.1"/>
    </source>
</evidence>
<feature type="transmembrane region" description="Helical" evidence="12">
    <location>
        <begin position="74"/>
        <end position="97"/>
    </location>
</feature>
<dbReference type="GO" id="GO:0005886">
    <property type="term" value="C:plasma membrane"/>
    <property type="evidence" value="ECO:0007669"/>
    <property type="project" value="UniProtKB-SubCell"/>
</dbReference>
<dbReference type="EMBL" id="CAADIA010000006">
    <property type="protein sequence ID" value="VFR32597.1"/>
    <property type="molecule type" value="Genomic_DNA"/>
</dbReference>
<sequence length="227" mass="24835">MAIGFALMWLTGVLVTNVEGVPYFVDEDRQGVIRDLHKSIGLTLLALLIVRLGMRLLHASPPLPAAIPQAERRVAHAGHVALYVTIVIACVTGFAIADLHEYGNAYFGIELPQIFPTSEWVAGWAATPWSYILHAIFAYGLLALVVGHVAAVWLHARAHRVDLLPRVLSRAAKSPGRMLVRLSFVGGSVLAVVVIFAIRGFVTLGPQEEPRDYRTTTPFFKPIDAQQ</sequence>
<dbReference type="InterPro" id="IPR016174">
    <property type="entry name" value="Di-haem_cyt_TM"/>
</dbReference>
<evidence type="ECO:0000256" key="8">
    <source>
        <dbReference type="ARBA" id="ARBA00022989"/>
    </source>
</evidence>
<dbReference type="GO" id="GO:0009055">
    <property type="term" value="F:electron transfer activity"/>
    <property type="evidence" value="ECO:0007669"/>
    <property type="project" value="InterPro"/>
</dbReference>
<evidence type="ECO:0000256" key="10">
    <source>
        <dbReference type="ARBA" id="ARBA00023136"/>
    </source>
</evidence>
<dbReference type="GO" id="GO:0046872">
    <property type="term" value="F:metal ion binding"/>
    <property type="evidence" value="ECO:0007669"/>
    <property type="project" value="UniProtKB-KW"/>
</dbReference>
<dbReference type="GO" id="GO:0022904">
    <property type="term" value="P:respiratory electron transport chain"/>
    <property type="evidence" value="ECO:0007669"/>
    <property type="project" value="InterPro"/>
</dbReference>
<keyword evidence="6" id="KW-0479">Metal-binding</keyword>
<keyword evidence="2" id="KW-0813">Transport</keyword>
<dbReference type="AlphaFoldDB" id="A0A484SHA8"/>
<feature type="transmembrane region" description="Helical" evidence="12">
    <location>
        <begin position="36"/>
        <end position="54"/>
    </location>
</feature>
<evidence type="ECO:0000313" key="15">
    <source>
        <dbReference type="EMBL" id="VFR61385.1"/>
    </source>
</evidence>
<dbReference type="Pfam" id="PF01292">
    <property type="entry name" value="Ni_hydr_CYTB"/>
    <property type="match status" value="1"/>
</dbReference>
<dbReference type="GO" id="GO:0020037">
    <property type="term" value="F:heme binding"/>
    <property type="evidence" value="ECO:0007669"/>
    <property type="project" value="TreeGrafter"/>
</dbReference>
<keyword evidence="7" id="KW-0249">Electron transport</keyword>
<evidence type="ECO:0000256" key="11">
    <source>
        <dbReference type="ARBA" id="ARBA00037975"/>
    </source>
</evidence>
<evidence type="ECO:0000256" key="6">
    <source>
        <dbReference type="ARBA" id="ARBA00022723"/>
    </source>
</evidence>
<keyword evidence="5 12" id="KW-0812">Transmembrane</keyword>
<feature type="transmembrane region" description="Helical" evidence="12">
    <location>
        <begin position="131"/>
        <end position="158"/>
    </location>
</feature>
<keyword evidence="4" id="KW-0349">Heme</keyword>
<reference evidence="15" key="1">
    <citation type="submission" date="2019-03" db="EMBL/GenBank/DDBJ databases">
        <authorList>
            <person name="Danneels B."/>
        </authorList>
    </citation>
    <scope>NUCLEOTIDE SEQUENCE</scope>
</reference>
<evidence type="ECO:0000256" key="3">
    <source>
        <dbReference type="ARBA" id="ARBA00022475"/>
    </source>
</evidence>
<feature type="domain" description="Cytochrome b561 bacterial/Ni-hydrogenase" evidence="13">
    <location>
        <begin position="1"/>
        <end position="169"/>
    </location>
</feature>
<comment type="subcellular location">
    <subcellularLocation>
        <location evidence="1">Cell membrane</location>
        <topology evidence="1">Multi-pass membrane protein</topology>
    </subcellularLocation>
</comment>
<evidence type="ECO:0000256" key="4">
    <source>
        <dbReference type="ARBA" id="ARBA00022617"/>
    </source>
</evidence>